<feature type="region of interest" description="Disordered" evidence="1">
    <location>
        <begin position="146"/>
        <end position="166"/>
    </location>
</feature>
<gene>
    <name evidence="2" type="ORF">H9Q80_12685</name>
</gene>
<evidence type="ECO:0000313" key="2">
    <source>
        <dbReference type="EMBL" id="QNM11116.1"/>
    </source>
</evidence>
<dbReference type="EMBL" id="CP060636">
    <property type="protein sequence ID" value="QNM11116.1"/>
    <property type="molecule type" value="Genomic_DNA"/>
</dbReference>
<sequence length="166" mass="19025">MEVCEKLYVGASEFWEVLQTSLAYDITQATGKNVRPKQIKKGYTYTKTLKNKTGRKGSVKVTITEFEEPVKYEAKFESSQGVNYIAYEIEQLDADHIGVTYREGFDAATGTKAVNFKIMSFFYNRGAKKKATKLLRAIEKSILDQKKENEKIENKEEAIPEQEEKK</sequence>
<organism evidence="2 3">
    <name type="scientific">[Eubacterium] hominis</name>
    <dbReference type="NCBI Taxonomy" id="2764325"/>
    <lineage>
        <taxon>Bacteria</taxon>
        <taxon>Bacillati</taxon>
        <taxon>Bacillota</taxon>
        <taxon>Erysipelotrichia</taxon>
        <taxon>Erysipelotrichales</taxon>
        <taxon>Erysipelotrichaceae</taxon>
        <taxon>Amedibacillus</taxon>
    </lineage>
</organism>
<reference evidence="2 3" key="1">
    <citation type="submission" date="2020-08" db="EMBL/GenBank/DDBJ databases">
        <authorList>
            <person name="Liu C."/>
            <person name="Sun Q."/>
        </authorList>
    </citation>
    <scope>NUCLEOTIDE SEQUENCE [LARGE SCALE GENOMIC DNA]</scope>
    <source>
        <strain evidence="2 3">NSJ-61</strain>
    </source>
</reference>
<dbReference type="KEGG" id="ehn:H9Q80_12685"/>
<accession>A0A7G9GJY4</accession>
<keyword evidence="3" id="KW-1185">Reference proteome</keyword>
<protein>
    <submittedName>
        <fullName evidence="2">DUF3284 domain-containing protein</fullName>
    </submittedName>
</protein>
<dbReference type="RefSeq" id="WP_117453924.1">
    <property type="nucleotide sequence ID" value="NZ_CP060636.1"/>
</dbReference>
<proteinExistence type="predicted"/>
<dbReference type="InterPro" id="IPR021701">
    <property type="entry name" value="DUF3284"/>
</dbReference>
<evidence type="ECO:0000313" key="3">
    <source>
        <dbReference type="Proteomes" id="UP000515856"/>
    </source>
</evidence>
<dbReference type="AlphaFoldDB" id="A0A7G9GJY4"/>
<name>A0A7G9GJY4_9FIRM</name>
<dbReference type="Proteomes" id="UP000515856">
    <property type="component" value="Chromosome"/>
</dbReference>
<evidence type="ECO:0000256" key="1">
    <source>
        <dbReference type="SAM" id="MobiDB-lite"/>
    </source>
</evidence>
<dbReference type="Pfam" id="PF11687">
    <property type="entry name" value="DUF3284"/>
    <property type="match status" value="1"/>
</dbReference>